<dbReference type="GO" id="GO:0046872">
    <property type="term" value="F:metal ion binding"/>
    <property type="evidence" value="ECO:0007669"/>
    <property type="project" value="UniProtKB-KW"/>
</dbReference>
<keyword evidence="2" id="KW-0408">Iron</keyword>
<reference evidence="5" key="1">
    <citation type="journal article" date="2014" name="Science">
        <title>Ancient hybridizations among the ancestral genomes of bread wheat.</title>
        <authorList>
            <consortium name="International Wheat Genome Sequencing Consortium,"/>
            <person name="Marcussen T."/>
            <person name="Sandve S.R."/>
            <person name="Heier L."/>
            <person name="Spannagl M."/>
            <person name="Pfeifer M."/>
            <person name="Jakobsen K.S."/>
            <person name="Wulff B.B."/>
            <person name="Steuernagel B."/>
            <person name="Mayer K.F."/>
            <person name="Olsen O.A."/>
        </authorList>
    </citation>
    <scope>NUCLEOTIDE SEQUENCE [LARGE SCALE GENOMIC DNA]</scope>
    <source>
        <strain evidence="5">cv. AL8/78</strain>
    </source>
</reference>
<dbReference type="Gene3D" id="2.60.120.330">
    <property type="entry name" value="B-lactam Antibiotic, Isopenicillin N Synthase, Chain"/>
    <property type="match status" value="1"/>
</dbReference>
<organism evidence="4 5">
    <name type="scientific">Aegilops tauschii subsp. strangulata</name>
    <name type="common">Goatgrass</name>
    <dbReference type="NCBI Taxonomy" id="200361"/>
    <lineage>
        <taxon>Eukaryota</taxon>
        <taxon>Viridiplantae</taxon>
        <taxon>Streptophyta</taxon>
        <taxon>Embryophyta</taxon>
        <taxon>Tracheophyta</taxon>
        <taxon>Spermatophyta</taxon>
        <taxon>Magnoliopsida</taxon>
        <taxon>Liliopsida</taxon>
        <taxon>Poales</taxon>
        <taxon>Poaceae</taxon>
        <taxon>BOP clade</taxon>
        <taxon>Pooideae</taxon>
        <taxon>Triticodae</taxon>
        <taxon>Triticeae</taxon>
        <taxon>Triticinae</taxon>
        <taxon>Aegilops</taxon>
    </lineage>
</organism>
<dbReference type="Proteomes" id="UP000015105">
    <property type="component" value="Chromosome 7D"/>
</dbReference>
<sequence>FDENALTYASGLQLQKDGVWYNIPILPNALLVNVGDVMEIMSNGFFKSPIHRVVTNAEKERLSLVMFYTMNPEKEIEPLSELVDEKRPRRYRKTTTNDYIAQLFETFARGTLAIDTVKI</sequence>
<dbReference type="InterPro" id="IPR027443">
    <property type="entry name" value="IPNS-like_sf"/>
</dbReference>
<evidence type="ECO:0000256" key="1">
    <source>
        <dbReference type="ARBA" id="ARBA00022723"/>
    </source>
</evidence>
<feature type="domain" description="Isopenicillin N synthase-like Fe(2+) 2OG dioxygenase" evidence="3">
    <location>
        <begin position="9"/>
        <end position="69"/>
    </location>
</feature>
<reference evidence="4" key="4">
    <citation type="submission" date="2019-03" db="UniProtKB">
        <authorList>
            <consortium name="EnsemblPlants"/>
        </authorList>
    </citation>
    <scope>IDENTIFICATION</scope>
</reference>
<reference evidence="5" key="2">
    <citation type="journal article" date="2017" name="Nat. Plants">
        <title>The Aegilops tauschii genome reveals multiple impacts of transposons.</title>
        <authorList>
            <person name="Zhao G."/>
            <person name="Zou C."/>
            <person name="Li K."/>
            <person name="Wang K."/>
            <person name="Li T."/>
            <person name="Gao L."/>
            <person name="Zhang X."/>
            <person name="Wang H."/>
            <person name="Yang Z."/>
            <person name="Liu X."/>
            <person name="Jiang W."/>
            <person name="Mao L."/>
            <person name="Kong X."/>
            <person name="Jiao Y."/>
            <person name="Jia J."/>
        </authorList>
    </citation>
    <scope>NUCLEOTIDE SEQUENCE [LARGE SCALE GENOMIC DNA]</scope>
    <source>
        <strain evidence="5">cv. AL8/78</strain>
    </source>
</reference>
<dbReference type="AlphaFoldDB" id="A0A453QXC3"/>
<dbReference type="EnsemblPlants" id="AET7Gv20359000.7">
    <property type="protein sequence ID" value="AET7Gv20359000.7"/>
    <property type="gene ID" value="AET7Gv20359000"/>
</dbReference>
<dbReference type="PANTHER" id="PTHR47991">
    <property type="entry name" value="OXOGLUTARATE/IRON-DEPENDENT DIOXYGENASE"/>
    <property type="match status" value="1"/>
</dbReference>
<reference evidence="4" key="5">
    <citation type="journal article" date="2021" name="G3 (Bethesda)">
        <title>Aegilops tauschii genome assembly Aet v5.0 features greater sequence contiguity and improved annotation.</title>
        <authorList>
            <person name="Wang L."/>
            <person name="Zhu T."/>
            <person name="Rodriguez J.C."/>
            <person name="Deal K.R."/>
            <person name="Dubcovsky J."/>
            <person name="McGuire P.E."/>
            <person name="Lux T."/>
            <person name="Spannagl M."/>
            <person name="Mayer K.F.X."/>
            <person name="Baldrich P."/>
            <person name="Meyers B.C."/>
            <person name="Huo N."/>
            <person name="Gu Y.Q."/>
            <person name="Zhou H."/>
            <person name="Devos K.M."/>
            <person name="Bennetzen J.L."/>
            <person name="Unver T."/>
            <person name="Budak H."/>
            <person name="Gulick P.J."/>
            <person name="Galiba G."/>
            <person name="Kalapos B."/>
            <person name="Nelson D.R."/>
            <person name="Li P."/>
            <person name="You F.M."/>
            <person name="Luo M.C."/>
            <person name="Dvorak J."/>
        </authorList>
    </citation>
    <scope>NUCLEOTIDE SEQUENCE [LARGE SCALE GENOMIC DNA]</scope>
    <source>
        <strain evidence="4">cv. AL8/78</strain>
    </source>
</reference>
<evidence type="ECO:0000259" key="3">
    <source>
        <dbReference type="Pfam" id="PF03171"/>
    </source>
</evidence>
<name>A0A453QXC3_AEGTS</name>
<accession>A0A453QXC3</accession>
<dbReference type="Pfam" id="PF03171">
    <property type="entry name" value="2OG-FeII_Oxy"/>
    <property type="match status" value="1"/>
</dbReference>
<proteinExistence type="predicted"/>
<protein>
    <recommendedName>
        <fullName evidence="3">Isopenicillin N synthase-like Fe(2+) 2OG dioxygenase domain-containing protein</fullName>
    </recommendedName>
</protein>
<reference evidence="4" key="3">
    <citation type="journal article" date="2017" name="Nature">
        <title>Genome sequence of the progenitor of the wheat D genome Aegilops tauschii.</title>
        <authorList>
            <person name="Luo M.C."/>
            <person name="Gu Y.Q."/>
            <person name="Puiu D."/>
            <person name="Wang H."/>
            <person name="Twardziok S.O."/>
            <person name="Deal K.R."/>
            <person name="Huo N."/>
            <person name="Zhu T."/>
            <person name="Wang L."/>
            <person name="Wang Y."/>
            <person name="McGuire P.E."/>
            <person name="Liu S."/>
            <person name="Long H."/>
            <person name="Ramasamy R.K."/>
            <person name="Rodriguez J.C."/>
            <person name="Van S.L."/>
            <person name="Yuan L."/>
            <person name="Wang Z."/>
            <person name="Xia Z."/>
            <person name="Xiao L."/>
            <person name="Anderson O.D."/>
            <person name="Ouyang S."/>
            <person name="Liang Y."/>
            <person name="Zimin A.V."/>
            <person name="Pertea G."/>
            <person name="Qi P."/>
            <person name="Bennetzen J.L."/>
            <person name="Dai X."/>
            <person name="Dawson M.W."/>
            <person name="Muller H.G."/>
            <person name="Kugler K."/>
            <person name="Rivarola-Duarte L."/>
            <person name="Spannagl M."/>
            <person name="Mayer K.F.X."/>
            <person name="Lu F.H."/>
            <person name="Bevan M.W."/>
            <person name="Leroy P."/>
            <person name="Li P."/>
            <person name="You F.M."/>
            <person name="Sun Q."/>
            <person name="Liu Z."/>
            <person name="Lyons E."/>
            <person name="Wicker T."/>
            <person name="Salzberg S.L."/>
            <person name="Devos K.M."/>
            <person name="Dvorak J."/>
        </authorList>
    </citation>
    <scope>NUCLEOTIDE SEQUENCE [LARGE SCALE GENOMIC DNA]</scope>
    <source>
        <strain evidence="4">cv. AL8/78</strain>
    </source>
</reference>
<keyword evidence="5" id="KW-1185">Reference proteome</keyword>
<dbReference type="InterPro" id="IPR050295">
    <property type="entry name" value="Plant_2OG-oxidoreductases"/>
</dbReference>
<evidence type="ECO:0000313" key="4">
    <source>
        <dbReference type="EnsemblPlants" id="AET7Gv20359000.7"/>
    </source>
</evidence>
<evidence type="ECO:0000313" key="5">
    <source>
        <dbReference type="Proteomes" id="UP000015105"/>
    </source>
</evidence>
<dbReference type="Gramene" id="AET7Gv20359000.7">
    <property type="protein sequence ID" value="AET7Gv20359000.7"/>
    <property type="gene ID" value="AET7Gv20359000"/>
</dbReference>
<dbReference type="SUPFAM" id="SSF51197">
    <property type="entry name" value="Clavaminate synthase-like"/>
    <property type="match status" value="1"/>
</dbReference>
<keyword evidence="1" id="KW-0479">Metal-binding</keyword>
<dbReference type="InterPro" id="IPR044861">
    <property type="entry name" value="IPNS-like_FE2OG_OXY"/>
</dbReference>
<evidence type="ECO:0000256" key="2">
    <source>
        <dbReference type="ARBA" id="ARBA00023004"/>
    </source>
</evidence>